<dbReference type="Gene3D" id="3.40.50.300">
    <property type="entry name" value="P-loop containing nucleotide triphosphate hydrolases"/>
    <property type="match status" value="2"/>
</dbReference>
<dbReference type="PROSITE" id="PS00211">
    <property type="entry name" value="ABC_TRANSPORTER_1"/>
    <property type="match status" value="2"/>
</dbReference>
<accession>A0A366MAP2</accession>
<dbReference type="PANTHER" id="PTHR42764:SF1">
    <property type="entry name" value="PHOSPHONATES UTILIZATION ATP-BINDING PROTEIN PHNK-RELATED"/>
    <property type="match status" value="1"/>
</dbReference>
<dbReference type="SMART" id="SM00382">
    <property type="entry name" value="AAA"/>
    <property type="match status" value="2"/>
</dbReference>
<dbReference type="PROSITE" id="PS50893">
    <property type="entry name" value="ABC_TRANSPORTER_2"/>
    <property type="match status" value="2"/>
</dbReference>
<organism evidence="4 5">
    <name type="scientific">Candidatus Methanobinarius endosymbioticus</name>
    <dbReference type="NCBI Taxonomy" id="2006182"/>
    <lineage>
        <taxon>Archaea</taxon>
        <taxon>Methanobacteriati</taxon>
        <taxon>Methanobacteriota</taxon>
        <taxon>Methanomada group</taxon>
        <taxon>Methanobacteria</taxon>
        <taxon>Methanobacteriales</taxon>
        <taxon>Methanobacteriaceae</taxon>
        <taxon>Candidatus Methanobinarius</taxon>
    </lineage>
</organism>
<proteinExistence type="predicted"/>
<dbReference type="EMBL" id="NIZT01000059">
    <property type="protein sequence ID" value="RBQ22572.1"/>
    <property type="molecule type" value="Genomic_DNA"/>
</dbReference>
<reference evidence="4 5" key="1">
    <citation type="submission" date="2018-06" db="EMBL/GenBank/DDBJ databases">
        <title>Genomic insight into two independent archaeal endosymbiosis events.</title>
        <authorList>
            <person name="Lind A.E."/>
            <person name="Lewis W.H."/>
            <person name="Spang A."/>
            <person name="Guy L."/>
            <person name="Embley M.T."/>
            <person name="Ettema T.J.G."/>
        </authorList>
    </citation>
    <scope>NUCLEOTIDE SEQUENCE [LARGE SCALE GENOMIC DNA]</scope>
    <source>
        <strain evidence="4">NOE</strain>
    </source>
</reference>
<dbReference type="Proteomes" id="UP000253099">
    <property type="component" value="Unassembled WGS sequence"/>
</dbReference>
<dbReference type="GO" id="GO:0005524">
    <property type="term" value="F:ATP binding"/>
    <property type="evidence" value="ECO:0007669"/>
    <property type="project" value="UniProtKB-KW"/>
</dbReference>
<dbReference type="AlphaFoldDB" id="A0A366MAP2"/>
<gene>
    <name evidence="4" type="ORF">ALNOE001_18030</name>
</gene>
<comment type="caution">
    <text evidence="4">The sequence shown here is derived from an EMBL/GenBank/DDBJ whole genome shotgun (WGS) entry which is preliminary data.</text>
</comment>
<dbReference type="Pfam" id="PF00005">
    <property type="entry name" value="ABC_tran"/>
    <property type="match status" value="2"/>
</dbReference>
<protein>
    <submittedName>
        <fullName evidence="4">Putative ABC transporter ATP-binding protein</fullName>
    </submittedName>
</protein>
<dbReference type="GO" id="GO:0016887">
    <property type="term" value="F:ATP hydrolysis activity"/>
    <property type="evidence" value="ECO:0007669"/>
    <property type="project" value="InterPro"/>
</dbReference>
<evidence type="ECO:0000259" key="3">
    <source>
        <dbReference type="PROSITE" id="PS50893"/>
    </source>
</evidence>
<feature type="domain" description="ABC transporter" evidence="3">
    <location>
        <begin position="2"/>
        <end position="253"/>
    </location>
</feature>
<evidence type="ECO:0000256" key="2">
    <source>
        <dbReference type="ARBA" id="ARBA00022840"/>
    </source>
</evidence>
<dbReference type="GO" id="GO:0019700">
    <property type="term" value="P:organic phosphonate catabolic process"/>
    <property type="evidence" value="ECO:0007669"/>
    <property type="project" value="TreeGrafter"/>
</dbReference>
<dbReference type="InterPro" id="IPR017871">
    <property type="entry name" value="ABC_transporter-like_CS"/>
</dbReference>
<evidence type="ECO:0000313" key="4">
    <source>
        <dbReference type="EMBL" id="RBQ22572.1"/>
    </source>
</evidence>
<keyword evidence="2 4" id="KW-0067">ATP-binding</keyword>
<name>A0A366MAP2_9EURY</name>
<dbReference type="InterPro" id="IPR027417">
    <property type="entry name" value="P-loop_NTPase"/>
</dbReference>
<dbReference type="InterPro" id="IPR003593">
    <property type="entry name" value="AAA+_ATPase"/>
</dbReference>
<evidence type="ECO:0000313" key="5">
    <source>
        <dbReference type="Proteomes" id="UP000253099"/>
    </source>
</evidence>
<dbReference type="SUPFAM" id="SSF52540">
    <property type="entry name" value="P-loop containing nucleoside triphosphate hydrolases"/>
    <property type="match status" value="2"/>
</dbReference>
<dbReference type="PANTHER" id="PTHR42764">
    <property type="entry name" value="PHOSPHONATES UTILIZATION ATP-BINDING PROTEIN PHNK-RELATED"/>
    <property type="match status" value="1"/>
</dbReference>
<keyword evidence="5" id="KW-1185">Reference proteome</keyword>
<evidence type="ECO:0000256" key="1">
    <source>
        <dbReference type="ARBA" id="ARBA00022741"/>
    </source>
</evidence>
<sequence length="585" mass="65787">MIKVENLNKSYKLKNGEVVEALKNINLDVKEGEILGIIGMSGSGKTSLLRILRGVEPFNSGKITLDNIKVANDSNQYYFNKLRKVTAIHLQRSFGLWPETALDNVIRKLYGAKYGDEASTDFDFAVDQFGDEAREILKVVGLEDKAEHFAPVLSGGEKQRLIMARQLAKKPKVLLLDEPATMACPRTKQAILDSIKRINKDLGVTVILVSHLPEIHNYLADRVILLEDGKIKEEGPAKMITKDFSADIEPAIEMDPTVDDETIVKANNIEKKYFLLKGGNVLEIENISLEIKKRDILTILGPSGAGKSILLKLLAGLDYPESGEVFYRLNPEEINNEETKNSDDVKDNNESIWVDLDEPGIKRMIARRKIGFMYQEFALLHHSTIRDQLATKLGFKNQSVVDEARKKAKELKLGDELLDALYQLTDLPENEAKSRLEQIGLLPDILDELFPKFPEKAVKEEIIPIFDALDLSLDILNRKSYELSGGQKVRAMLALVLSSKPETLLLDEPFGDLDPITLRTVANSIKKINKEFETTIIMVSHNINFIKELSKRTIFMDEGKSKDDGDPVKIADDFVNFCKADYLMD</sequence>
<dbReference type="InterPro" id="IPR003439">
    <property type="entry name" value="ABC_transporter-like_ATP-bd"/>
</dbReference>
<keyword evidence="1" id="KW-0547">Nucleotide-binding</keyword>
<feature type="domain" description="ABC transporter" evidence="3">
    <location>
        <begin position="264"/>
        <end position="583"/>
    </location>
</feature>